<reference evidence="3" key="1">
    <citation type="journal article" date="2019" name="Int. J. Syst. Evol. Microbiol.">
        <title>The Global Catalogue of Microorganisms (GCM) 10K type strain sequencing project: providing services to taxonomists for standard genome sequencing and annotation.</title>
        <authorList>
            <consortium name="The Broad Institute Genomics Platform"/>
            <consortium name="The Broad Institute Genome Sequencing Center for Infectious Disease"/>
            <person name="Wu L."/>
            <person name="Ma J."/>
        </authorList>
    </citation>
    <scope>NUCLEOTIDE SEQUENCE [LARGE SCALE GENOMIC DNA]</scope>
    <source>
        <strain evidence="3">CGMCC 1.15480</strain>
    </source>
</reference>
<name>A0ABQ1NVF2_9MICC</name>
<comment type="caution">
    <text evidence="2">The sequence shown here is derived from an EMBL/GenBank/DDBJ whole genome shotgun (WGS) entry which is preliminary data.</text>
</comment>
<feature type="compositionally biased region" description="Low complexity" evidence="1">
    <location>
        <begin position="74"/>
        <end position="86"/>
    </location>
</feature>
<feature type="compositionally biased region" description="Gly residues" evidence="1">
    <location>
        <begin position="87"/>
        <end position="99"/>
    </location>
</feature>
<dbReference type="Proteomes" id="UP000597761">
    <property type="component" value="Unassembled WGS sequence"/>
</dbReference>
<evidence type="ECO:0000256" key="1">
    <source>
        <dbReference type="SAM" id="MobiDB-lite"/>
    </source>
</evidence>
<dbReference type="EMBL" id="BMJI01000004">
    <property type="protein sequence ID" value="GGC85572.1"/>
    <property type="molecule type" value="Genomic_DNA"/>
</dbReference>
<accession>A0ABQ1NVF2</accession>
<evidence type="ECO:0000313" key="2">
    <source>
        <dbReference type="EMBL" id="GGC85572.1"/>
    </source>
</evidence>
<feature type="compositionally biased region" description="Low complexity" evidence="1">
    <location>
        <begin position="42"/>
        <end position="57"/>
    </location>
</feature>
<proteinExistence type="predicted"/>
<keyword evidence="3" id="KW-1185">Reference proteome</keyword>
<protein>
    <submittedName>
        <fullName evidence="2">Uncharacterized protein</fullName>
    </submittedName>
</protein>
<organism evidence="2 3">
    <name type="scientific">Tersicoccus solisilvae</name>
    <dbReference type="NCBI Taxonomy" id="1882339"/>
    <lineage>
        <taxon>Bacteria</taxon>
        <taxon>Bacillati</taxon>
        <taxon>Actinomycetota</taxon>
        <taxon>Actinomycetes</taxon>
        <taxon>Micrococcales</taxon>
        <taxon>Micrococcaceae</taxon>
        <taxon>Tersicoccus</taxon>
    </lineage>
</organism>
<feature type="compositionally biased region" description="Basic and acidic residues" evidence="1">
    <location>
        <begin position="118"/>
        <end position="147"/>
    </location>
</feature>
<sequence length="147" mass="14634">MAHRRADAGPTRAHVAGPAPDVATGAPASETDTVVPDDAAIPGVADPDVPNVAAAAGPDGGGRADPMDGDRADSTGGDSNAAADGGVSDGGVSDGGGAGRAADSVTAMRLDDVLAAEDDPRRWGGRGEETAPEHDRWLRDQRPPHWG</sequence>
<gene>
    <name evidence="2" type="ORF">GCM10011512_10530</name>
</gene>
<evidence type="ECO:0000313" key="3">
    <source>
        <dbReference type="Proteomes" id="UP000597761"/>
    </source>
</evidence>
<feature type="region of interest" description="Disordered" evidence="1">
    <location>
        <begin position="1"/>
        <end position="147"/>
    </location>
</feature>